<dbReference type="Proteomes" id="UP000594205">
    <property type="component" value="Chromosome"/>
</dbReference>
<accession>A0A7M2SEV1</accession>
<dbReference type="RefSeq" id="WP_194039725.1">
    <property type="nucleotide sequence ID" value="NZ_CP063373.1"/>
</dbReference>
<gene>
    <name evidence="2" type="ORF">IM697_32870</name>
</gene>
<organism evidence="2 3">
    <name type="scientific">Streptomyces ferrugineus</name>
    <dbReference type="NCBI Taxonomy" id="1413221"/>
    <lineage>
        <taxon>Bacteria</taxon>
        <taxon>Bacillati</taxon>
        <taxon>Actinomycetota</taxon>
        <taxon>Actinomycetes</taxon>
        <taxon>Kitasatosporales</taxon>
        <taxon>Streptomycetaceae</taxon>
        <taxon>Streptomyces</taxon>
    </lineage>
</organism>
<evidence type="ECO:0000313" key="3">
    <source>
        <dbReference type="Proteomes" id="UP000594205"/>
    </source>
</evidence>
<sequence>MTGDYAARVHGEEVPKERVDAFLRGGSATSPRGAGNCATSHNRPAAERQRRRWATQVVLIDELARRTCAKRGLPPPPEMQPPATVPEADVADLGSIIATALAHSPAARALLAALETEQRIPEEAVRDYYDRNRDRYLTPDALRRGVDPYAPAAVPTDFLPYGHTRDGIERELRQAAGRVAFFGWLDHARTGVEYAPGHEHPGDPSHQDHEHRH</sequence>
<keyword evidence="2" id="KW-0413">Isomerase</keyword>
<dbReference type="KEGG" id="sfeu:IM697_32870"/>
<evidence type="ECO:0000256" key="1">
    <source>
        <dbReference type="SAM" id="MobiDB-lite"/>
    </source>
</evidence>
<dbReference type="AlphaFoldDB" id="A0A7M2SEV1"/>
<evidence type="ECO:0000313" key="2">
    <source>
        <dbReference type="EMBL" id="QOV34856.1"/>
    </source>
</evidence>
<protein>
    <submittedName>
        <fullName evidence="2">Peptidyl-prolyl cis-trans isomerase</fullName>
    </submittedName>
</protein>
<dbReference type="EMBL" id="CP063373">
    <property type="protein sequence ID" value="QOV34856.1"/>
    <property type="molecule type" value="Genomic_DNA"/>
</dbReference>
<feature type="region of interest" description="Disordered" evidence="1">
    <location>
        <begin position="24"/>
        <end position="49"/>
    </location>
</feature>
<proteinExistence type="predicted"/>
<feature type="region of interest" description="Disordered" evidence="1">
    <location>
        <begin position="193"/>
        <end position="213"/>
    </location>
</feature>
<dbReference type="GO" id="GO:0016853">
    <property type="term" value="F:isomerase activity"/>
    <property type="evidence" value="ECO:0007669"/>
    <property type="project" value="UniProtKB-KW"/>
</dbReference>
<keyword evidence="3" id="KW-1185">Reference proteome</keyword>
<reference evidence="2 3" key="1">
    <citation type="submission" date="2020-10" db="EMBL/GenBank/DDBJ databases">
        <title>Streptomyces ferrugineus complate genome analysis.</title>
        <authorList>
            <person name="Anwar N."/>
        </authorList>
    </citation>
    <scope>NUCLEOTIDE SEQUENCE [LARGE SCALE GENOMIC DNA]</scope>
    <source>
        <strain evidence="2 3">CCTCC AA2014009</strain>
    </source>
</reference>
<name>A0A7M2SEV1_9ACTN</name>